<reference evidence="1 2" key="1">
    <citation type="submission" date="2016-10" db="EMBL/GenBank/DDBJ databases">
        <authorList>
            <person name="de Groot N.N."/>
        </authorList>
    </citation>
    <scope>NUCLEOTIDE SEQUENCE [LARGE SCALE GENOMIC DNA]</scope>
    <source>
        <strain evidence="1 2">DSM 43067</strain>
    </source>
</reference>
<evidence type="ECO:0000313" key="1">
    <source>
        <dbReference type="EMBL" id="SFN32147.1"/>
    </source>
</evidence>
<dbReference type="GeneID" id="99656987"/>
<evidence type="ECO:0000313" key="2">
    <source>
        <dbReference type="Proteomes" id="UP000183413"/>
    </source>
</evidence>
<dbReference type="InterPro" id="IPR014710">
    <property type="entry name" value="RmlC-like_jellyroll"/>
</dbReference>
<name>A0A1I4Y273_9ACTN</name>
<dbReference type="InParanoid" id="A0A1I4Y273"/>
<proteinExistence type="predicted"/>
<dbReference type="EMBL" id="FOVH01000001">
    <property type="protein sequence ID" value="SFN32147.1"/>
    <property type="molecule type" value="Genomic_DNA"/>
</dbReference>
<dbReference type="SUPFAM" id="SSF51182">
    <property type="entry name" value="RmlC-like cupins"/>
    <property type="match status" value="1"/>
</dbReference>
<dbReference type="Proteomes" id="UP000183413">
    <property type="component" value="Unassembled WGS sequence"/>
</dbReference>
<dbReference type="OrthoDB" id="7059163at2"/>
<accession>A0A1I4Y273</accession>
<protein>
    <submittedName>
        <fullName evidence="1">Predicted metal-dependent enzyme of the double-stranded beta helix superfamily</fullName>
    </submittedName>
</protein>
<keyword evidence="2" id="KW-1185">Reference proteome</keyword>
<dbReference type="eggNOG" id="COG5553">
    <property type="taxonomic scope" value="Bacteria"/>
</dbReference>
<dbReference type="InterPro" id="IPR011051">
    <property type="entry name" value="RmlC_Cupin_sf"/>
</dbReference>
<dbReference type="STRING" id="1993.SAMN04489713_1011146"/>
<dbReference type="CDD" id="cd10548">
    <property type="entry name" value="cupin_CDO"/>
    <property type="match status" value="1"/>
</dbReference>
<dbReference type="AlphaFoldDB" id="A0A1I4Y273"/>
<dbReference type="Gene3D" id="2.60.120.10">
    <property type="entry name" value="Jelly Rolls"/>
    <property type="match status" value="1"/>
</dbReference>
<sequence length="182" mass="20434">MSALEQFIHDLTDLTTAEDRMPDDALATTVSELLQELVTRPAPIPVEFTRRSAAHNGRGRYILHRSPTFTISSIVWAPGEVAPPHTHETWGAIGLISNRIEERRYELAGDDTLNPVDHHRHAAGAVSVLVPDDDIHSMHNLTDTDTVEIHVYGKDLTGLRRRRWSLNGDDMQEFASGKYFNC</sequence>
<gene>
    <name evidence="1" type="ORF">SAMN04489713_1011146</name>
</gene>
<dbReference type="RefSeq" id="WP_021594712.1">
    <property type="nucleotide sequence ID" value="NZ_CP083237.1"/>
</dbReference>
<organism evidence="1 2">
    <name type="scientific">Actinomadura madurae</name>
    <dbReference type="NCBI Taxonomy" id="1993"/>
    <lineage>
        <taxon>Bacteria</taxon>
        <taxon>Bacillati</taxon>
        <taxon>Actinomycetota</taxon>
        <taxon>Actinomycetes</taxon>
        <taxon>Streptosporangiales</taxon>
        <taxon>Thermomonosporaceae</taxon>
        <taxon>Actinomadura</taxon>
    </lineage>
</organism>